<organism evidence="2 3">
    <name type="scientific">Lupinus angustifolius</name>
    <name type="common">Narrow-leaved blue lupine</name>
    <dbReference type="NCBI Taxonomy" id="3871"/>
    <lineage>
        <taxon>Eukaryota</taxon>
        <taxon>Viridiplantae</taxon>
        <taxon>Streptophyta</taxon>
        <taxon>Embryophyta</taxon>
        <taxon>Tracheophyta</taxon>
        <taxon>Spermatophyta</taxon>
        <taxon>Magnoliopsida</taxon>
        <taxon>eudicotyledons</taxon>
        <taxon>Gunneridae</taxon>
        <taxon>Pentapetalae</taxon>
        <taxon>rosids</taxon>
        <taxon>fabids</taxon>
        <taxon>Fabales</taxon>
        <taxon>Fabaceae</taxon>
        <taxon>Papilionoideae</taxon>
        <taxon>50 kb inversion clade</taxon>
        <taxon>genistoids sensu lato</taxon>
        <taxon>core genistoids</taxon>
        <taxon>Genisteae</taxon>
        <taxon>Lupinus</taxon>
    </lineage>
</organism>
<evidence type="ECO:0008006" key="4">
    <source>
        <dbReference type="Google" id="ProtNLM"/>
    </source>
</evidence>
<proteinExistence type="predicted"/>
<dbReference type="AlphaFoldDB" id="A0A1J7G4C0"/>
<feature type="chain" id="PRO_5012091625" description="Amidohydrolase-related domain-containing protein" evidence="1">
    <location>
        <begin position="22"/>
        <end position="291"/>
    </location>
</feature>
<gene>
    <name evidence="2" type="ORF">TanjilG_25690</name>
</gene>
<accession>A0A1J7G4C0</accession>
<evidence type="ECO:0000313" key="3">
    <source>
        <dbReference type="Proteomes" id="UP000188354"/>
    </source>
</evidence>
<dbReference type="EMBL" id="KV862357">
    <property type="protein sequence ID" value="OIV89169.1"/>
    <property type="molecule type" value="Genomic_DNA"/>
</dbReference>
<keyword evidence="1" id="KW-0732">Signal</keyword>
<dbReference type="PANTHER" id="PTHR43383:SF2">
    <property type="entry name" value="AMIDOHYDROLASE 2 FAMILY PROTEIN"/>
    <property type="match status" value="1"/>
</dbReference>
<dbReference type="STRING" id="3871.A0A1J7G4C0"/>
<evidence type="ECO:0000256" key="1">
    <source>
        <dbReference type="SAM" id="SignalP"/>
    </source>
</evidence>
<keyword evidence="3" id="KW-1185">Reference proteome</keyword>
<dbReference type="OMA" id="DIKWHER"/>
<dbReference type="Gramene" id="OIV89169">
    <property type="protein sequence ID" value="OIV89169"/>
    <property type="gene ID" value="TanjilG_25690"/>
</dbReference>
<dbReference type="SUPFAM" id="SSF51556">
    <property type="entry name" value="Metallo-dependent hydrolases"/>
    <property type="match status" value="1"/>
</dbReference>
<feature type="signal peptide" evidence="1">
    <location>
        <begin position="1"/>
        <end position="21"/>
    </location>
</feature>
<dbReference type="PANTHER" id="PTHR43383">
    <property type="entry name" value="NODULIN 6"/>
    <property type="match status" value="1"/>
</dbReference>
<protein>
    <recommendedName>
        <fullName evidence="4">Amidohydrolase-related domain-containing protein</fullName>
    </recommendedName>
</protein>
<sequence>MNKITTLFFTALFLCYALTNSTRHEPGFHKESSVVTPHQRNLKDIAELYGCEPSLEGVEEYRRVNGMQSICSTCFETAKISSILIDDGFEVDKKHYIEWQKSFAPVVGRILRIERVAEQILDEIYGFKSIAAYYSGLEINTNVTKKDAEEALTQVLAGNPVCVAKKNFVDYIFLQTLEIAQSYDLPVQIHTGLVLQVYLDFGLAIPKLSVHGMISSLKELLEQAPLNKMMFSTDRYAFPETFFLGAKKSGEVVFSVLPVHALMAISQFLKLWKPLKISLREMPSTSIKLLH</sequence>
<dbReference type="Gene3D" id="3.20.20.140">
    <property type="entry name" value="Metal-dependent hydrolases"/>
    <property type="match status" value="2"/>
</dbReference>
<dbReference type="InterPro" id="IPR032466">
    <property type="entry name" value="Metal_Hydrolase"/>
</dbReference>
<evidence type="ECO:0000313" key="2">
    <source>
        <dbReference type="EMBL" id="OIV89169.1"/>
    </source>
</evidence>
<dbReference type="Proteomes" id="UP000188354">
    <property type="component" value="Unassembled WGS sequence"/>
</dbReference>
<reference evidence="2 3" key="1">
    <citation type="journal article" date="2017" name="Plant Biotechnol. J.">
        <title>A comprehensive draft genome sequence for lupin (Lupinus angustifolius), an emerging health food: insights into plant-microbe interactions and legume evolution.</title>
        <authorList>
            <person name="Hane J.K."/>
            <person name="Ming Y."/>
            <person name="Kamphuis L.G."/>
            <person name="Nelson M.N."/>
            <person name="Garg G."/>
            <person name="Atkins C.A."/>
            <person name="Bayer P.E."/>
            <person name="Bravo A."/>
            <person name="Bringans S."/>
            <person name="Cannon S."/>
            <person name="Edwards D."/>
            <person name="Foley R."/>
            <person name="Gao L.L."/>
            <person name="Harrison M.J."/>
            <person name="Huang W."/>
            <person name="Hurgobin B."/>
            <person name="Li S."/>
            <person name="Liu C.W."/>
            <person name="McGrath A."/>
            <person name="Morahan G."/>
            <person name="Murray J."/>
            <person name="Weller J."/>
            <person name="Jian J."/>
            <person name="Singh K.B."/>
        </authorList>
    </citation>
    <scope>NUCLEOTIDE SEQUENCE [LARGE SCALE GENOMIC DNA]</scope>
    <source>
        <strain evidence="3">cv. Tanjil</strain>
        <tissue evidence="2">Whole plant</tissue>
    </source>
</reference>
<name>A0A1J7G4C0_LUPAN</name>